<keyword evidence="3" id="KW-1185">Reference proteome</keyword>
<organism evidence="2 3">
    <name type="scientific">Necator americanus</name>
    <name type="common">Human hookworm</name>
    <dbReference type="NCBI Taxonomy" id="51031"/>
    <lineage>
        <taxon>Eukaryota</taxon>
        <taxon>Metazoa</taxon>
        <taxon>Ecdysozoa</taxon>
        <taxon>Nematoda</taxon>
        <taxon>Chromadorea</taxon>
        <taxon>Rhabditida</taxon>
        <taxon>Rhabditina</taxon>
        <taxon>Rhabditomorpha</taxon>
        <taxon>Strongyloidea</taxon>
        <taxon>Ancylostomatidae</taxon>
        <taxon>Bunostominae</taxon>
        <taxon>Necator</taxon>
    </lineage>
</organism>
<evidence type="ECO:0000313" key="2">
    <source>
        <dbReference type="EMBL" id="KAK6741151.1"/>
    </source>
</evidence>
<feature type="region of interest" description="Disordered" evidence="1">
    <location>
        <begin position="45"/>
        <end position="69"/>
    </location>
</feature>
<feature type="compositionally biased region" description="Polar residues" evidence="1">
    <location>
        <begin position="57"/>
        <end position="69"/>
    </location>
</feature>
<name>A0ABR1CTB0_NECAM</name>
<evidence type="ECO:0000256" key="1">
    <source>
        <dbReference type="SAM" id="MobiDB-lite"/>
    </source>
</evidence>
<comment type="caution">
    <text evidence="2">The sequence shown here is derived from an EMBL/GenBank/DDBJ whole genome shotgun (WGS) entry which is preliminary data.</text>
</comment>
<reference evidence="2 3" key="1">
    <citation type="submission" date="2023-08" db="EMBL/GenBank/DDBJ databases">
        <title>A Necator americanus chromosomal reference genome.</title>
        <authorList>
            <person name="Ilik V."/>
            <person name="Petrzelkova K.J."/>
            <person name="Pardy F."/>
            <person name="Fuh T."/>
            <person name="Niatou-Singa F.S."/>
            <person name="Gouil Q."/>
            <person name="Baker L."/>
            <person name="Ritchie M.E."/>
            <person name="Jex A.R."/>
            <person name="Gazzola D."/>
            <person name="Li H."/>
            <person name="Toshio Fujiwara R."/>
            <person name="Zhan B."/>
            <person name="Aroian R.V."/>
            <person name="Pafco B."/>
            <person name="Schwarz E.M."/>
        </authorList>
    </citation>
    <scope>NUCLEOTIDE SEQUENCE [LARGE SCALE GENOMIC DNA]</scope>
    <source>
        <strain evidence="2 3">Aroian</strain>
        <tissue evidence="2">Whole animal</tissue>
    </source>
</reference>
<protein>
    <submittedName>
        <fullName evidence="2">Uncharacterized protein</fullName>
    </submittedName>
</protein>
<proteinExistence type="predicted"/>
<sequence>MKRIEDEWTKRTLEWIPRDTKSARGRPPMRWDDVLAARMDQLRAQAGTAEGPRQRSARATQTIQELINC</sequence>
<evidence type="ECO:0000313" key="3">
    <source>
        <dbReference type="Proteomes" id="UP001303046"/>
    </source>
</evidence>
<dbReference type="EMBL" id="JAVFWL010000003">
    <property type="protein sequence ID" value="KAK6741151.1"/>
    <property type="molecule type" value="Genomic_DNA"/>
</dbReference>
<accession>A0ABR1CTB0</accession>
<dbReference type="Proteomes" id="UP001303046">
    <property type="component" value="Unassembled WGS sequence"/>
</dbReference>
<gene>
    <name evidence="2" type="primary">Necator_chrIII.g9936</name>
    <name evidence="2" type="ORF">RB195_009171</name>
</gene>